<dbReference type="Proteomes" id="UP001174936">
    <property type="component" value="Unassembled WGS sequence"/>
</dbReference>
<evidence type="ECO:0000313" key="1">
    <source>
        <dbReference type="EMBL" id="KAK0648408.1"/>
    </source>
</evidence>
<comment type="caution">
    <text evidence="1">The sequence shown here is derived from an EMBL/GenBank/DDBJ whole genome shotgun (WGS) entry which is preliminary data.</text>
</comment>
<evidence type="ECO:0000313" key="2">
    <source>
        <dbReference type="Proteomes" id="UP001174936"/>
    </source>
</evidence>
<organism evidence="1 2">
    <name type="scientific">Cercophora newfieldiana</name>
    <dbReference type="NCBI Taxonomy" id="92897"/>
    <lineage>
        <taxon>Eukaryota</taxon>
        <taxon>Fungi</taxon>
        <taxon>Dikarya</taxon>
        <taxon>Ascomycota</taxon>
        <taxon>Pezizomycotina</taxon>
        <taxon>Sordariomycetes</taxon>
        <taxon>Sordariomycetidae</taxon>
        <taxon>Sordariales</taxon>
        <taxon>Lasiosphaeriaceae</taxon>
        <taxon>Cercophora</taxon>
    </lineage>
</organism>
<gene>
    <name evidence="1" type="ORF">B0T16DRAFT_408152</name>
</gene>
<name>A0AA39Y9G7_9PEZI</name>
<protein>
    <submittedName>
        <fullName evidence="1">Uncharacterized protein</fullName>
    </submittedName>
</protein>
<dbReference type="AlphaFoldDB" id="A0AA39Y9G7"/>
<proteinExistence type="predicted"/>
<keyword evidence="2" id="KW-1185">Reference proteome</keyword>
<accession>A0AA39Y9G7</accession>
<dbReference type="EMBL" id="JAULSV010000003">
    <property type="protein sequence ID" value="KAK0648408.1"/>
    <property type="molecule type" value="Genomic_DNA"/>
</dbReference>
<reference evidence="1" key="1">
    <citation type="submission" date="2023-06" db="EMBL/GenBank/DDBJ databases">
        <title>Genome-scale phylogeny and comparative genomics of the fungal order Sordariales.</title>
        <authorList>
            <consortium name="Lawrence Berkeley National Laboratory"/>
            <person name="Hensen N."/>
            <person name="Bonometti L."/>
            <person name="Westerberg I."/>
            <person name="Brannstrom I.O."/>
            <person name="Guillou S."/>
            <person name="Cros-Aarteil S."/>
            <person name="Calhoun S."/>
            <person name="Haridas S."/>
            <person name="Kuo A."/>
            <person name="Mondo S."/>
            <person name="Pangilinan J."/>
            <person name="Riley R."/>
            <person name="Labutti K."/>
            <person name="Andreopoulos B."/>
            <person name="Lipzen A."/>
            <person name="Chen C."/>
            <person name="Yanf M."/>
            <person name="Daum C."/>
            <person name="Ng V."/>
            <person name="Clum A."/>
            <person name="Steindorff A."/>
            <person name="Ohm R."/>
            <person name="Martin F."/>
            <person name="Silar P."/>
            <person name="Natvig D."/>
            <person name="Lalanne C."/>
            <person name="Gautier V."/>
            <person name="Ament-Velasquez S.L."/>
            <person name="Kruys A."/>
            <person name="Hutchinson M.I."/>
            <person name="Powell A.J."/>
            <person name="Barry K."/>
            <person name="Miller A.N."/>
            <person name="Grigoriev I.V."/>
            <person name="Debuchy R."/>
            <person name="Gladieux P."/>
            <person name="Thoren M.H."/>
            <person name="Johannesson H."/>
        </authorList>
    </citation>
    <scope>NUCLEOTIDE SEQUENCE</scope>
    <source>
        <strain evidence="1">SMH2532-1</strain>
    </source>
</reference>
<sequence>MPSKISQPLPANQPSLPEVAELLFGRRPSSGDDLKAFFKYYEQQWAEFSAENGTTGALPSFDDFTNVVGQIKGGASREYILSKLAEKHQGKGYPAERLVSLAARTLTMVDTDAKGTDGPAWTSGSLQTFLAGRFSEVPTLESESIKFPNSFDAAIVETMGGIIVEFTDNLAYHLRLVRNGGAVLVFHHVSFLEFLAAGSGDSLLPSDLVKETLQSLSLLFPKNEFSSFLGISSAKSKWLKAGISTWESKPSTGGARVDSHVFQCASLPMYGRRIESYHYWRDRLVELKQKCDAGTIAGKPRVTGMGFVAAAALNIGNSP</sequence>